<protein>
    <submittedName>
        <fullName evidence="1">Uncharacterized protein</fullName>
    </submittedName>
</protein>
<organism evidence="1 2">
    <name type="scientific">Mytilus galloprovincialis</name>
    <name type="common">Mediterranean mussel</name>
    <dbReference type="NCBI Taxonomy" id="29158"/>
    <lineage>
        <taxon>Eukaryota</taxon>
        <taxon>Metazoa</taxon>
        <taxon>Spiralia</taxon>
        <taxon>Lophotrochozoa</taxon>
        <taxon>Mollusca</taxon>
        <taxon>Bivalvia</taxon>
        <taxon>Autobranchia</taxon>
        <taxon>Pteriomorphia</taxon>
        <taxon>Mytilida</taxon>
        <taxon>Mytiloidea</taxon>
        <taxon>Mytilidae</taxon>
        <taxon>Mytilinae</taxon>
        <taxon>Mytilus</taxon>
    </lineage>
</organism>
<evidence type="ECO:0000313" key="2">
    <source>
        <dbReference type="Proteomes" id="UP000596742"/>
    </source>
</evidence>
<dbReference type="AlphaFoldDB" id="A0A8B6DR88"/>
<reference evidence="1" key="1">
    <citation type="submission" date="2018-11" db="EMBL/GenBank/DDBJ databases">
        <authorList>
            <person name="Alioto T."/>
            <person name="Alioto T."/>
        </authorList>
    </citation>
    <scope>NUCLEOTIDE SEQUENCE</scope>
</reference>
<sequence>MWKQTDIKSKQCTLFTQLLQFLGGTYDENTAAIEHEVGLPQADSGPYTEEVHGELKAGLAQGRQRLIQKKHMESLKAGLPQAGQWALYRKKHMEKAGLPQADSGPYTEEAHGELKADFTGGQWPYTEEAHGELKAGLPQADSGPYTEEAHGELKAGLPQADSGPYTEEAHGELKAGLPQADSGPYTEEAHGELKAGLPQADSGPYTEEAHGELKAGLPQADSGPYTEEAHGELKAGLPQADVVLIQKKHMEKAGLAQADSGPYTEEAHGELKAGLPQADSGPYTEEAHGELSRLERKEAINLEREDKIREKKAIRAAELKKQADYELIPDTNDLDDTGISMMTEDLDSEVIPDTQQCIQRHHSQPRKCIFHQLGTYRMKLFQIKDAPDQLRFQDVDEMFVMEMKNDKKEFSSPQPMALLLINPPKLRCSARKFNQCQ</sequence>
<comment type="caution">
    <text evidence="1">The sequence shown here is derived from an EMBL/GenBank/DDBJ whole genome shotgun (WGS) entry which is preliminary data.</text>
</comment>
<dbReference type="OrthoDB" id="10684365at2759"/>
<evidence type="ECO:0000313" key="1">
    <source>
        <dbReference type="EMBL" id="VDI23123.1"/>
    </source>
</evidence>
<dbReference type="Proteomes" id="UP000596742">
    <property type="component" value="Unassembled WGS sequence"/>
</dbReference>
<gene>
    <name evidence="1" type="ORF">MGAL_10B017683</name>
</gene>
<dbReference type="EMBL" id="UYJE01003882">
    <property type="protein sequence ID" value="VDI23123.1"/>
    <property type="molecule type" value="Genomic_DNA"/>
</dbReference>
<name>A0A8B6DR88_MYTGA</name>
<keyword evidence="2" id="KW-1185">Reference proteome</keyword>
<proteinExistence type="predicted"/>
<accession>A0A8B6DR88</accession>